<evidence type="ECO:0000313" key="2">
    <source>
        <dbReference type="Proteomes" id="UP000198430"/>
    </source>
</evidence>
<sequence>MKILDKRGDEKELTEYHLGDVIATAVDGKKVIQMVSARPIGEVVIYEDGNYAGKLDRFCMVNLSTGVSECISNSLKELFRNRHVHEDRLVKAHVVIDRDDSHG</sequence>
<accession>A0A1Z5IQQ6</accession>
<reference evidence="1 2" key="1">
    <citation type="submission" date="2015-11" db="EMBL/GenBank/DDBJ databases">
        <title>Draft genome sequences of new species of the genus Lactobacillus isolated from orchardgrass silage.</title>
        <authorList>
            <person name="Tohno M."/>
            <person name="Tanizawa Y."/>
            <person name="Arita M."/>
        </authorList>
    </citation>
    <scope>NUCLEOTIDE SEQUENCE [LARGE SCALE GENOMIC DNA]</scope>
    <source>
        <strain evidence="1 2">IWT140</strain>
    </source>
</reference>
<dbReference type="Proteomes" id="UP000198430">
    <property type="component" value="Unassembled WGS sequence"/>
</dbReference>
<comment type="caution">
    <text evidence="1">The sequence shown here is derived from an EMBL/GenBank/DDBJ whole genome shotgun (WGS) entry which is preliminary data.</text>
</comment>
<organism evidence="1 2">
    <name type="scientific">Secundilactobacillus pentosiphilus</name>
    <dbReference type="NCBI Taxonomy" id="1714682"/>
    <lineage>
        <taxon>Bacteria</taxon>
        <taxon>Bacillati</taxon>
        <taxon>Bacillota</taxon>
        <taxon>Bacilli</taxon>
        <taxon>Lactobacillales</taxon>
        <taxon>Lactobacillaceae</taxon>
        <taxon>Secundilactobacillus</taxon>
    </lineage>
</organism>
<name>A0A1Z5IQQ6_9LACO</name>
<keyword evidence="2" id="KW-1185">Reference proteome</keyword>
<protein>
    <submittedName>
        <fullName evidence="1">Uncharacterized protein</fullName>
    </submittedName>
</protein>
<evidence type="ECO:0000313" key="1">
    <source>
        <dbReference type="EMBL" id="GAX04104.1"/>
    </source>
</evidence>
<proteinExistence type="predicted"/>
<gene>
    <name evidence="1" type="ORF">IWT140_01741</name>
</gene>
<dbReference type="EMBL" id="BCMH01000012">
    <property type="protein sequence ID" value="GAX04104.1"/>
    <property type="molecule type" value="Genomic_DNA"/>
</dbReference>
<dbReference type="AlphaFoldDB" id="A0A1Z5IQQ6"/>